<protein>
    <submittedName>
        <fullName evidence="8">PLP-dependent aminotransferase family protein</fullName>
    </submittedName>
</protein>
<dbReference type="InterPro" id="IPR004839">
    <property type="entry name" value="Aminotransferase_I/II_large"/>
</dbReference>
<feature type="domain" description="HTH gntR-type" evidence="7">
    <location>
        <begin position="30"/>
        <end position="98"/>
    </location>
</feature>
<dbReference type="InterPro" id="IPR051446">
    <property type="entry name" value="HTH_trans_reg/aminotransferase"/>
</dbReference>
<dbReference type="PANTHER" id="PTHR46577">
    <property type="entry name" value="HTH-TYPE TRANSCRIPTIONAL REGULATORY PROTEIN GABR"/>
    <property type="match status" value="1"/>
</dbReference>
<proteinExistence type="inferred from homology"/>
<evidence type="ECO:0000256" key="2">
    <source>
        <dbReference type="ARBA" id="ARBA00022898"/>
    </source>
</evidence>
<dbReference type="PROSITE" id="PS50949">
    <property type="entry name" value="HTH_GNTR"/>
    <property type="match status" value="1"/>
</dbReference>
<dbReference type="RefSeq" id="WP_332080055.1">
    <property type="nucleotide sequence ID" value="NZ_JAZHYN010000002.1"/>
</dbReference>
<dbReference type="PANTHER" id="PTHR46577:SF1">
    <property type="entry name" value="HTH-TYPE TRANSCRIPTIONAL REGULATORY PROTEIN GABR"/>
    <property type="match status" value="1"/>
</dbReference>
<dbReference type="InterPro" id="IPR015421">
    <property type="entry name" value="PyrdxlP-dep_Trfase_major"/>
</dbReference>
<dbReference type="InterPro" id="IPR036388">
    <property type="entry name" value="WH-like_DNA-bd_sf"/>
</dbReference>
<dbReference type="CDD" id="cd00609">
    <property type="entry name" value="AAT_like"/>
    <property type="match status" value="1"/>
</dbReference>
<accession>A0ABU7XDC5</accession>
<reference evidence="8 9" key="1">
    <citation type="submission" date="2024-02" db="EMBL/GenBank/DDBJ databases">
        <authorList>
            <person name="Grouzdev D."/>
        </authorList>
    </citation>
    <scope>NUCLEOTIDE SEQUENCE [LARGE SCALE GENOMIC DNA]</scope>
    <source>
        <strain evidence="8 9">9N</strain>
    </source>
</reference>
<evidence type="ECO:0000256" key="3">
    <source>
        <dbReference type="ARBA" id="ARBA00023015"/>
    </source>
</evidence>
<keyword evidence="4" id="KW-0238">DNA-binding</keyword>
<sequence>MPIPSAERSAPIVRSSHAQLSIILGESEKITLQTQIFNQIRSMILNGQLKGDDPMPTTRELSSQLAVSRNTAVLAYERLMAEGYIRTKPYVGTFVAPDLPDTAFLSADGGAPPVEESEETAESPSPPLGSALRTHRLADPARRRLAADFWVGRPDARSFPLKAWSHHIKNRLKAAGANLTSYNDPAGLPELRRAIAKHLAPARGVIVDPDQIVIVGGCQDGFNLVGRLLVTPGSIAAVESPCYQGAAFVFESLGATLHPAPVDEDGLDVSQLPRVKGALAYVTPSHQYPIGVTMSLQRRLELLSWATQYDAYVIEDDYDSDFRFVGSPLTALKGLDRNERVIYLGTFSKCMGPGLRLGYVVLPRRLVEAARRMKMLMNNGQSWLEQAAMADFMASGEFGRHLRRIRQLYRERRDALLNALKNHFGACEIYGEQAGMHLVWRLPAGFPSATEIEAKGLAAGVGVCSLATGSALRFDESDGDRFLMFGFVALTEREIENGVARLAEALKQSAPTGVAFA</sequence>
<keyword evidence="8" id="KW-0032">Aminotransferase</keyword>
<evidence type="ECO:0000256" key="6">
    <source>
        <dbReference type="SAM" id="MobiDB-lite"/>
    </source>
</evidence>
<dbReference type="PRINTS" id="PR00035">
    <property type="entry name" value="HTHGNTR"/>
</dbReference>
<dbReference type="SUPFAM" id="SSF53383">
    <property type="entry name" value="PLP-dependent transferases"/>
    <property type="match status" value="1"/>
</dbReference>
<comment type="caution">
    <text evidence="8">The sequence shown here is derived from an EMBL/GenBank/DDBJ whole genome shotgun (WGS) entry which is preliminary data.</text>
</comment>
<evidence type="ECO:0000313" key="8">
    <source>
        <dbReference type="EMBL" id="MEF3365154.1"/>
    </source>
</evidence>
<evidence type="ECO:0000256" key="1">
    <source>
        <dbReference type="ARBA" id="ARBA00005384"/>
    </source>
</evidence>
<gene>
    <name evidence="8" type="ORF">V3H18_01265</name>
</gene>
<name>A0ABU7XDC5_9HYPH</name>
<evidence type="ECO:0000256" key="4">
    <source>
        <dbReference type="ARBA" id="ARBA00023125"/>
    </source>
</evidence>
<dbReference type="GO" id="GO:0008483">
    <property type="term" value="F:transaminase activity"/>
    <property type="evidence" value="ECO:0007669"/>
    <property type="project" value="UniProtKB-KW"/>
</dbReference>
<dbReference type="InterPro" id="IPR000524">
    <property type="entry name" value="Tscrpt_reg_HTH_GntR"/>
</dbReference>
<evidence type="ECO:0000313" key="9">
    <source>
        <dbReference type="Proteomes" id="UP001350748"/>
    </source>
</evidence>
<keyword evidence="2" id="KW-0663">Pyridoxal phosphate</keyword>
<dbReference type="Gene3D" id="3.40.640.10">
    <property type="entry name" value="Type I PLP-dependent aspartate aminotransferase-like (Major domain)"/>
    <property type="match status" value="1"/>
</dbReference>
<comment type="similarity">
    <text evidence="1">In the C-terminal section; belongs to the class-I pyridoxal-phosphate-dependent aminotransferase family.</text>
</comment>
<keyword evidence="3" id="KW-0805">Transcription regulation</keyword>
<dbReference type="SUPFAM" id="SSF46785">
    <property type="entry name" value="Winged helix' DNA-binding domain"/>
    <property type="match status" value="1"/>
</dbReference>
<keyword evidence="8" id="KW-0808">Transferase</keyword>
<dbReference type="Proteomes" id="UP001350748">
    <property type="component" value="Unassembled WGS sequence"/>
</dbReference>
<dbReference type="InterPro" id="IPR015424">
    <property type="entry name" value="PyrdxlP-dep_Trfase"/>
</dbReference>
<dbReference type="EMBL" id="JAZHYN010000002">
    <property type="protein sequence ID" value="MEF3365154.1"/>
    <property type="molecule type" value="Genomic_DNA"/>
</dbReference>
<evidence type="ECO:0000259" key="7">
    <source>
        <dbReference type="PROSITE" id="PS50949"/>
    </source>
</evidence>
<keyword evidence="9" id="KW-1185">Reference proteome</keyword>
<feature type="region of interest" description="Disordered" evidence="6">
    <location>
        <begin position="105"/>
        <end position="134"/>
    </location>
</feature>
<dbReference type="Pfam" id="PF00155">
    <property type="entry name" value="Aminotran_1_2"/>
    <property type="match status" value="1"/>
</dbReference>
<dbReference type="Gene3D" id="1.10.10.10">
    <property type="entry name" value="Winged helix-like DNA-binding domain superfamily/Winged helix DNA-binding domain"/>
    <property type="match status" value="1"/>
</dbReference>
<dbReference type="SMART" id="SM00345">
    <property type="entry name" value="HTH_GNTR"/>
    <property type="match status" value="1"/>
</dbReference>
<keyword evidence="5" id="KW-0804">Transcription</keyword>
<dbReference type="Pfam" id="PF00392">
    <property type="entry name" value="GntR"/>
    <property type="match status" value="1"/>
</dbReference>
<dbReference type="CDD" id="cd07377">
    <property type="entry name" value="WHTH_GntR"/>
    <property type="match status" value="1"/>
</dbReference>
<dbReference type="InterPro" id="IPR036390">
    <property type="entry name" value="WH_DNA-bd_sf"/>
</dbReference>
<evidence type="ECO:0000256" key="5">
    <source>
        <dbReference type="ARBA" id="ARBA00023163"/>
    </source>
</evidence>
<organism evidence="8 9">
    <name type="scientific">Methylocystis borbori</name>
    <dbReference type="NCBI Taxonomy" id="3118750"/>
    <lineage>
        <taxon>Bacteria</taxon>
        <taxon>Pseudomonadati</taxon>
        <taxon>Pseudomonadota</taxon>
        <taxon>Alphaproteobacteria</taxon>
        <taxon>Hyphomicrobiales</taxon>
        <taxon>Methylocystaceae</taxon>
        <taxon>Methylocystis</taxon>
    </lineage>
</organism>